<protein>
    <submittedName>
        <fullName evidence="1">Uncharacterized protein</fullName>
    </submittedName>
</protein>
<dbReference type="EMBL" id="MVHF01000028">
    <property type="protein sequence ID" value="ORA31937.1"/>
    <property type="molecule type" value="Genomic_DNA"/>
</dbReference>
<comment type="caution">
    <text evidence="1">The sequence shown here is derived from an EMBL/GenBank/DDBJ whole genome shotgun (WGS) entry which is preliminary data.</text>
</comment>
<sequence length="241" mass="26232">MLTGVSVDYVGAVVVVLRCTPSGYEPVSLGIPGEYDGTGSIFPETSDRAVELLHGYLEQQHRTGRFVVKPAVEGEVVDFSGDCGLQGLLTYIMDAWLLAGPYGDEPFTPMPMAVLDGDPLVYALIAQPVWDAIVAAGSGPATLEGAFGDCPFPREIYGAHVAEVEPQLHALARITEFVRKHELRWAPPADPGQRYPSDGDQWDAEQNASYVSRARLDYRDSPAVLAGLDTYVERLKQQCFD</sequence>
<reference evidence="1 2" key="1">
    <citation type="submission" date="2017-02" db="EMBL/GenBank/DDBJ databases">
        <title>The new phylogeny of genus Mycobacterium.</title>
        <authorList>
            <person name="Tortoli E."/>
            <person name="Trovato A."/>
            <person name="Cirillo D.M."/>
        </authorList>
    </citation>
    <scope>NUCLEOTIDE SEQUENCE [LARGE SCALE GENOMIC DNA]</scope>
    <source>
        <strain evidence="1 2">RW6</strain>
    </source>
</reference>
<accession>A0A1X0APF1</accession>
<name>A0A1X0APF1_9MYCO</name>
<keyword evidence="2" id="KW-1185">Reference proteome</keyword>
<evidence type="ECO:0000313" key="2">
    <source>
        <dbReference type="Proteomes" id="UP000192448"/>
    </source>
</evidence>
<proteinExistence type="predicted"/>
<dbReference type="Proteomes" id="UP000192448">
    <property type="component" value="Unassembled WGS sequence"/>
</dbReference>
<organism evidence="1 2">
    <name type="scientific">Mycobacterium aquaticum</name>
    <dbReference type="NCBI Taxonomy" id="1927124"/>
    <lineage>
        <taxon>Bacteria</taxon>
        <taxon>Bacillati</taxon>
        <taxon>Actinomycetota</taxon>
        <taxon>Actinomycetes</taxon>
        <taxon>Mycobacteriales</taxon>
        <taxon>Mycobacteriaceae</taxon>
        <taxon>Mycobacterium</taxon>
    </lineage>
</organism>
<evidence type="ECO:0000313" key="1">
    <source>
        <dbReference type="EMBL" id="ORA31937.1"/>
    </source>
</evidence>
<dbReference type="AlphaFoldDB" id="A0A1X0APF1"/>
<dbReference type="STRING" id="1927124.BST13_23915"/>
<gene>
    <name evidence="1" type="ORF">BST13_23915</name>
</gene>